<feature type="signal peptide" evidence="8">
    <location>
        <begin position="1"/>
        <end position="18"/>
    </location>
</feature>
<evidence type="ECO:0000256" key="2">
    <source>
        <dbReference type="ARBA" id="ARBA00022729"/>
    </source>
</evidence>
<proteinExistence type="predicted"/>
<evidence type="ECO:0000256" key="4">
    <source>
        <dbReference type="ARBA" id="ARBA00023139"/>
    </source>
</evidence>
<evidence type="ECO:0000256" key="7">
    <source>
        <dbReference type="SAM" id="MobiDB-lite"/>
    </source>
</evidence>
<sequence>MHISLSVLLICCSLALSACGKKGSLYVEEEPQPATSQEVQPPPAEPNQQ</sequence>
<reference evidence="9 10" key="2">
    <citation type="submission" date="2020-11" db="EMBL/GenBank/DDBJ databases">
        <title>Sulfur oxidizing isolate from Hospital Hole Sinkhole.</title>
        <authorList>
            <person name="Scott K.M."/>
        </authorList>
    </citation>
    <scope>NUCLEOTIDE SEQUENCE [LARGE SCALE GENOMIC DNA]</scope>
    <source>
        <strain evidence="9 10">HH1</strain>
    </source>
</reference>
<comment type="caution">
    <text evidence="9">The sequence shown here is derived from an EMBL/GenBank/DDBJ whole genome shotgun (WGS) entry which is preliminary data.</text>
</comment>
<keyword evidence="3" id="KW-0472">Membrane</keyword>
<dbReference type="RefSeq" id="WP_185977936.1">
    <property type="nucleotide sequence ID" value="NZ_JACBGI020000007.1"/>
</dbReference>
<evidence type="ECO:0000256" key="3">
    <source>
        <dbReference type="ARBA" id="ARBA00023136"/>
    </source>
</evidence>
<keyword evidence="10" id="KW-1185">Reference proteome</keyword>
<dbReference type="NCBIfam" id="NF047847">
    <property type="entry name" value="SS_mature_LptM"/>
    <property type="match status" value="1"/>
</dbReference>
<keyword evidence="2 8" id="KW-0732">Signal</keyword>
<dbReference type="InterPro" id="IPR032831">
    <property type="entry name" value="LptM_cons"/>
</dbReference>
<reference evidence="9 10" key="1">
    <citation type="submission" date="2020-06" db="EMBL/GenBank/DDBJ databases">
        <authorList>
            <person name="Scott K."/>
        </authorList>
    </citation>
    <scope>NUCLEOTIDE SEQUENCE [LARGE SCALE GENOMIC DNA]</scope>
    <source>
        <strain evidence="9 10">HH1</strain>
    </source>
</reference>
<keyword evidence="4" id="KW-0564">Palmitate</keyword>
<evidence type="ECO:0000256" key="1">
    <source>
        <dbReference type="ARBA" id="ARBA00004459"/>
    </source>
</evidence>
<keyword evidence="6 9" id="KW-0449">Lipoprotein</keyword>
<evidence type="ECO:0000256" key="8">
    <source>
        <dbReference type="SAM" id="SignalP"/>
    </source>
</evidence>
<accession>A0ABS0BVD0</accession>
<evidence type="ECO:0000256" key="6">
    <source>
        <dbReference type="ARBA" id="ARBA00023288"/>
    </source>
</evidence>
<protein>
    <submittedName>
        <fullName evidence="9">Lipoprotein</fullName>
    </submittedName>
</protein>
<comment type="subcellular location">
    <subcellularLocation>
        <location evidence="1">Cell outer membrane</location>
        <topology evidence="1">Lipid-anchor</topology>
    </subcellularLocation>
</comment>
<gene>
    <name evidence="9" type="ORF">H8792_005500</name>
</gene>
<feature type="compositionally biased region" description="Pro residues" evidence="7">
    <location>
        <begin position="40"/>
        <end position="49"/>
    </location>
</feature>
<evidence type="ECO:0000313" key="10">
    <source>
        <dbReference type="Proteomes" id="UP001193680"/>
    </source>
</evidence>
<keyword evidence="5" id="KW-0998">Cell outer membrane</keyword>
<name>A0ABS0BVD0_9GAMM</name>
<organism evidence="9 10">
    <name type="scientific">Thiomicrorhabdus heinhorstiae</name>
    <dbReference type="NCBI Taxonomy" id="2748010"/>
    <lineage>
        <taxon>Bacteria</taxon>
        <taxon>Pseudomonadati</taxon>
        <taxon>Pseudomonadota</taxon>
        <taxon>Gammaproteobacteria</taxon>
        <taxon>Thiotrichales</taxon>
        <taxon>Piscirickettsiaceae</taxon>
        <taxon>Thiomicrorhabdus</taxon>
    </lineage>
</organism>
<dbReference type="EMBL" id="JACBGI020000007">
    <property type="protein sequence ID" value="MBF6057792.1"/>
    <property type="molecule type" value="Genomic_DNA"/>
</dbReference>
<dbReference type="Proteomes" id="UP001193680">
    <property type="component" value="Unassembled WGS sequence"/>
</dbReference>
<feature type="chain" id="PRO_5045676262" evidence="8">
    <location>
        <begin position="19"/>
        <end position="49"/>
    </location>
</feature>
<evidence type="ECO:0000313" key="9">
    <source>
        <dbReference type="EMBL" id="MBF6057792.1"/>
    </source>
</evidence>
<feature type="region of interest" description="Disordered" evidence="7">
    <location>
        <begin position="29"/>
        <end position="49"/>
    </location>
</feature>
<evidence type="ECO:0000256" key="5">
    <source>
        <dbReference type="ARBA" id="ARBA00023237"/>
    </source>
</evidence>